<name>A0A669QMD5_PHACC</name>
<sequence>MAQWGNRVWNVETHSAMLCCAVLHHGCSPAAGRAGTAAGPLCTAPPRQSCSTSAAGTGGAGWDLRGGGGGAAVTQCPSLRLDPDLPSAVPARTPPFHGETSADRTRMEAEQSTGQHQEIPHAPTPTYSPNPWGSILLSPQGAFGSCYQLMELATGRVYAAKVIPRARLSMPGTRERVEHELELHSRLCHRHVVRLHGHFSTHSHLYLLLEHCGRGSIADILRARGVLTEPEVRYYLQQVIAGLCFLHGHSIVHRDIKPSNLLVTEEMQVKIGDLGLARVVAGGRQHWGALCGTPGYLAPEVLERKGHGLPSDVWALGCVMYTVLTGSPPFGAAERQELYQRIRAVQYPLPSCLSARAQALLTQLLAPEPTARPNLQDVLDHSFFSQGFTPATLPPHACHTVPILSLLWGWLCHERRAAATSSSRRSSFLTQT</sequence>
<keyword evidence="6" id="KW-1185">Reference proteome</keyword>
<dbReference type="PROSITE" id="PS50011">
    <property type="entry name" value="PROTEIN_KINASE_DOM"/>
    <property type="match status" value="1"/>
</dbReference>
<dbReference type="PROSITE" id="PS00108">
    <property type="entry name" value="PROTEIN_KINASE_ST"/>
    <property type="match status" value="1"/>
</dbReference>
<dbReference type="PANTHER" id="PTHR24345:SF43">
    <property type="entry name" value="INACTIVE SERINE_THREONINE-PROTEIN KINASE PLK5"/>
    <property type="match status" value="1"/>
</dbReference>
<dbReference type="GO" id="GO:0005813">
    <property type="term" value="C:centrosome"/>
    <property type="evidence" value="ECO:0007669"/>
    <property type="project" value="TreeGrafter"/>
</dbReference>
<feature type="region of interest" description="Disordered" evidence="3">
    <location>
        <begin position="84"/>
        <end position="126"/>
    </location>
</feature>
<dbReference type="PANTHER" id="PTHR24345">
    <property type="entry name" value="SERINE/THREONINE-PROTEIN KINASE PLK"/>
    <property type="match status" value="1"/>
</dbReference>
<dbReference type="AlphaFoldDB" id="A0A669QMD5"/>
<protein>
    <recommendedName>
        <fullName evidence="4">Protein kinase domain-containing protein</fullName>
    </recommendedName>
</protein>
<keyword evidence="1" id="KW-0547">Nucleotide-binding</keyword>
<evidence type="ECO:0000256" key="1">
    <source>
        <dbReference type="ARBA" id="ARBA00022741"/>
    </source>
</evidence>
<feature type="compositionally biased region" description="Basic and acidic residues" evidence="3">
    <location>
        <begin position="100"/>
        <end position="109"/>
    </location>
</feature>
<dbReference type="GO" id="GO:0000776">
    <property type="term" value="C:kinetochore"/>
    <property type="evidence" value="ECO:0007669"/>
    <property type="project" value="TreeGrafter"/>
</dbReference>
<feature type="domain" description="Protein kinase" evidence="4">
    <location>
        <begin position="132"/>
        <end position="384"/>
    </location>
</feature>
<dbReference type="Ensembl" id="ENSPCLT00000020147.1">
    <property type="protein sequence ID" value="ENSPCLP00000015276.1"/>
    <property type="gene ID" value="ENSPCLG00000012478.1"/>
</dbReference>
<dbReference type="GO" id="GO:0004672">
    <property type="term" value="F:protein kinase activity"/>
    <property type="evidence" value="ECO:0007669"/>
    <property type="project" value="InterPro"/>
</dbReference>
<dbReference type="GO" id="GO:0000922">
    <property type="term" value="C:spindle pole"/>
    <property type="evidence" value="ECO:0007669"/>
    <property type="project" value="TreeGrafter"/>
</dbReference>
<dbReference type="InterPro" id="IPR000719">
    <property type="entry name" value="Prot_kinase_dom"/>
</dbReference>
<keyword evidence="2" id="KW-0067">ATP-binding</keyword>
<reference evidence="5" key="2">
    <citation type="submission" date="2025-09" db="UniProtKB">
        <authorList>
            <consortium name="Ensembl"/>
        </authorList>
    </citation>
    <scope>IDENTIFICATION</scope>
</reference>
<dbReference type="GO" id="GO:0005737">
    <property type="term" value="C:cytoplasm"/>
    <property type="evidence" value="ECO:0007669"/>
    <property type="project" value="TreeGrafter"/>
</dbReference>
<organism evidence="5 6">
    <name type="scientific">Phasianus colchicus</name>
    <name type="common">Common pheasant</name>
    <dbReference type="NCBI Taxonomy" id="9054"/>
    <lineage>
        <taxon>Eukaryota</taxon>
        <taxon>Metazoa</taxon>
        <taxon>Chordata</taxon>
        <taxon>Craniata</taxon>
        <taxon>Vertebrata</taxon>
        <taxon>Euteleostomi</taxon>
        <taxon>Archelosauria</taxon>
        <taxon>Archosauria</taxon>
        <taxon>Dinosauria</taxon>
        <taxon>Saurischia</taxon>
        <taxon>Theropoda</taxon>
        <taxon>Coelurosauria</taxon>
        <taxon>Aves</taxon>
        <taxon>Neognathae</taxon>
        <taxon>Galloanserae</taxon>
        <taxon>Galliformes</taxon>
        <taxon>Phasianidae</taxon>
        <taxon>Phasianinae</taxon>
        <taxon>Phasianus</taxon>
    </lineage>
</organism>
<dbReference type="Gene3D" id="1.10.510.10">
    <property type="entry name" value="Transferase(Phosphotransferase) domain 1"/>
    <property type="match status" value="1"/>
</dbReference>
<proteinExistence type="predicted"/>
<dbReference type="GO" id="GO:2000045">
    <property type="term" value="P:regulation of G1/S transition of mitotic cell cycle"/>
    <property type="evidence" value="ECO:0007669"/>
    <property type="project" value="TreeGrafter"/>
</dbReference>
<dbReference type="GO" id="GO:0005524">
    <property type="term" value="F:ATP binding"/>
    <property type="evidence" value="ECO:0007669"/>
    <property type="project" value="UniProtKB-KW"/>
</dbReference>
<dbReference type="Pfam" id="PF00069">
    <property type="entry name" value="Pkinase"/>
    <property type="match status" value="1"/>
</dbReference>
<dbReference type="InterPro" id="IPR008271">
    <property type="entry name" value="Ser/Thr_kinase_AS"/>
</dbReference>
<evidence type="ECO:0000256" key="2">
    <source>
        <dbReference type="ARBA" id="ARBA00022840"/>
    </source>
</evidence>
<dbReference type="GO" id="GO:0006974">
    <property type="term" value="P:DNA damage response"/>
    <property type="evidence" value="ECO:0007669"/>
    <property type="project" value="TreeGrafter"/>
</dbReference>
<dbReference type="SUPFAM" id="SSF56112">
    <property type="entry name" value="Protein kinase-like (PK-like)"/>
    <property type="match status" value="1"/>
</dbReference>
<dbReference type="FunFam" id="1.10.510.10:FF:000571">
    <property type="entry name" value="Maternal embryonic leucine zipper kinase"/>
    <property type="match status" value="1"/>
</dbReference>
<evidence type="ECO:0000259" key="4">
    <source>
        <dbReference type="PROSITE" id="PS50011"/>
    </source>
</evidence>
<evidence type="ECO:0000313" key="5">
    <source>
        <dbReference type="Ensembl" id="ENSPCLP00000015276.1"/>
    </source>
</evidence>
<dbReference type="OMA" id="CHERRAA"/>
<reference evidence="5" key="1">
    <citation type="submission" date="2025-08" db="UniProtKB">
        <authorList>
            <consortium name="Ensembl"/>
        </authorList>
    </citation>
    <scope>IDENTIFICATION</scope>
</reference>
<dbReference type="Gene3D" id="3.30.200.20">
    <property type="entry name" value="Phosphorylase Kinase, domain 1"/>
    <property type="match status" value="1"/>
</dbReference>
<dbReference type="InterPro" id="IPR011009">
    <property type="entry name" value="Kinase-like_dom_sf"/>
</dbReference>
<accession>A0A669QMD5</accession>
<dbReference type="GO" id="GO:0005634">
    <property type="term" value="C:nucleus"/>
    <property type="evidence" value="ECO:0007669"/>
    <property type="project" value="TreeGrafter"/>
</dbReference>
<dbReference type="Proteomes" id="UP000472261">
    <property type="component" value="Unplaced"/>
</dbReference>
<dbReference type="SMART" id="SM00220">
    <property type="entry name" value="S_TKc"/>
    <property type="match status" value="1"/>
</dbReference>
<evidence type="ECO:0000313" key="6">
    <source>
        <dbReference type="Proteomes" id="UP000472261"/>
    </source>
</evidence>
<dbReference type="GO" id="GO:0007052">
    <property type="term" value="P:mitotic spindle organization"/>
    <property type="evidence" value="ECO:0007669"/>
    <property type="project" value="TreeGrafter"/>
</dbReference>
<evidence type="ECO:0000256" key="3">
    <source>
        <dbReference type="SAM" id="MobiDB-lite"/>
    </source>
</evidence>